<comment type="caution">
    <text evidence="2">The sequence shown here is derived from an EMBL/GenBank/DDBJ whole genome shotgun (WGS) entry which is preliminary data.</text>
</comment>
<evidence type="ECO:0000313" key="3">
    <source>
        <dbReference type="Proteomes" id="UP000291933"/>
    </source>
</evidence>
<name>A0A4V2JTG0_PROTD</name>
<feature type="transmembrane region" description="Helical" evidence="1">
    <location>
        <begin position="82"/>
        <end position="100"/>
    </location>
</feature>
<gene>
    <name evidence="2" type="ORF">ET996_00185</name>
</gene>
<evidence type="ECO:0008006" key="4">
    <source>
        <dbReference type="Google" id="ProtNLM"/>
    </source>
</evidence>
<keyword evidence="1" id="KW-0472">Membrane</keyword>
<keyword evidence="3" id="KW-1185">Reference proteome</keyword>
<organism evidence="2 3">
    <name type="scientific">Propioniciclava tarda</name>
    <dbReference type="NCBI Taxonomy" id="433330"/>
    <lineage>
        <taxon>Bacteria</taxon>
        <taxon>Bacillati</taxon>
        <taxon>Actinomycetota</taxon>
        <taxon>Actinomycetes</taxon>
        <taxon>Propionibacteriales</taxon>
        <taxon>Propionibacteriaceae</taxon>
        <taxon>Propioniciclava</taxon>
    </lineage>
</organism>
<sequence>MPITTLEPTTSHKRLRMFAAITAVIAVLQTIVAVIMIAVDNEMLLHAHEGLGYLFAAAAIATAVPAVIWGRLSRGTGLIGHAVGLAVAGVVQLLLGLFFAPEDGAPLGAMMYVHMVLGLLILGGAVFLYVIARRQPIIVTNVDGTPRSACRTESAGCSPKFTLPWNA</sequence>
<protein>
    <recommendedName>
        <fullName evidence="4">Cytochrome oxidase assembly protein</fullName>
    </recommendedName>
</protein>
<feature type="transmembrane region" description="Helical" evidence="1">
    <location>
        <begin position="112"/>
        <end position="132"/>
    </location>
</feature>
<feature type="transmembrane region" description="Helical" evidence="1">
    <location>
        <begin position="18"/>
        <end position="39"/>
    </location>
</feature>
<dbReference type="EMBL" id="SDMR01000001">
    <property type="protein sequence ID" value="TBT96131.1"/>
    <property type="molecule type" value="Genomic_DNA"/>
</dbReference>
<evidence type="ECO:0000256" key="1">
    <source>
        <dbReference type="SAM" id="Phobius"/>
    </source>
</evidence>
<dbReference type="Proteomes" id="UP000291933">
    <property type="component" value="Unassembled WGS sequence"/>
</dbReference>
<dbReference type="AlphaFoldDB" id="A0A4V2JTG0"/>
<dbReference type="RefSeq" id="WP_131170544.1">
    <property type="nucleotide sequence ID" value="NZ_FXTL01000001.1"/>
</dbReference>
<proteinExistence type="predicted"/>
<reference evidence="2 3" key="1">
    <citation type="submission" date="2019-01" db="EMBL/GenBank/DDBJ databases">
        <title>Lactibacter flavus gen. nov., sp. nov., a novel bacterium of the family Propionibacteriaceae isolated from raw milk and dairy products.</title>
        <authorList>
            <person name="Huptas C."/>
            <person name="Wenning M."/>
            <person name="Breitenwieser F."/>
            <person name="Doll E."/>
            <person name="Von Neubeck M."/>
            <person name="Busse H.-J."/>
            <person name="Scherer S."/>
        </authorList>
    </citation>
    <scope>NUCLEOTIDE SEQUENCE [LARGE SCALE GENOMIC DNA]</scope>
    <source>
        <strain evidence="2 3">DSM 22130</strain>
    </source>
</reference>
<evidence type="ECO:0000313" key="2">
    <source>
        <dbReference type="EMBL" id="TBT96131.1"/>
    </source>
</evidence>
<keyword evidence="1" id="KW-1133">Transmembrane helix</keyword>
<accession>A0A4V2JTG0</accession>
<feature type="transmembrane region" description="Helical" evidence="1">
    <location>
        <begin position="51"/>
        <end position="70"/>
    </location>
</feature>
<keyword evidence="1" id="KW-0812">Transmembrane</keyword>